<dbReference type="CDD" id="cd06171">
    <property type="entry name" value="Sigma70_r4"/>
    <property type="match status" value="1"/>
</dbReference>
<comment type="similarity">
    <text evidence="1">Belongs to the sigma-70 factor family. ECF subfamily.</text>
</comment>
<dbReference type="InterPro" id="IPR013249">
    <property type="entry name" value="RNA_pol_sigma70_r4_t2"/>
</dbReference>
<dbReference type="Gene3D" id="1.10.1740.10">
    <property type="match status" value="1"/>
</dbReference>
<dbReference type="Gene3D" id="1.10.10.10">
    <property type="entry name" value="Winged helix-like DNA-binding domain superfamily/Winged helix DNA-binding domain"/>
    <property type="match status" value="1"/>
</dbReference>
<evidence type="ECO:0000259" key="6">
    <source>
        <dbReference type="Pfam" id="PF08281"/>
    </source>
</evidence>
<dbReference type="InterPro" id="IPR013325">
    <property type="entry name" value="RNA_pol_sigma_r2"/>
</dbReference>
<dbReference type="RefSeq" id="WP_338738999.1">
    <property type="nucleotide sequence ID" value="NZ_CP146612.1"/>
</dbReference>
<keyword evidence="8" id="KW-1185">Reference proteome</keyword>
<dbReference type="Pfam" id="PF04542">
    <property type="entry name" value="Sigma70_r2"/>
    <property type="match status" value="1"/>
</dbReference>
<accession>A0ABZ2J947</accession>
<evidence type="ECO:0000313" key="7">
    <source>
        <dbReference type="EMBL" id="WWX26134.1"/>
    </source>
</evidence>
<name>A0ABZ2J947_9CHLR</name>
<evidence type="ECO:0000256" key="2">
    <source>
        <dbReference type="ARBA" id="ARBA00023015"/>
    </source>
</evidence>
<dbReference type="InterPro" id="IPR036388">
    <property type="entry name" value="WH-like_DNA-bd_sf"/>
</dbReference>
<organism evidence="7 8">
    <name type="scientific">Candidatus Dehalogenimonas loeffleri</name>
    <dbReference type="NCBI Taxonomy" id="3127115"/>
    <lineage>
        <taxon>Bacteria</taxon>
        <taxon>Bacillati</taxon>
        <taxon>Chloroflexota</taxon>
        <taxon>Dehalococcoidia</taxon>
        <taxon>Dehalococcoidales</taxon>
        <taxon>Dehalococcoidaceae</taxon>
        <taxon>Dehalogenimonas</taxon>
    </lineage>
</organism>
<evidence type="ECO:0000256" key="3">
    <source>
        <dbReference type="ARBA" id="ARBA00023082"/>
    </source>
</evidence>
<dbReference type="InterPro" id="IPR013324">
    <property type="entry name" value="RNA_pol_sigma_r3/r4-like"/>
</dbReference>
<dbReference type="NCBIfam" id="TIGR02937">
    <property type="entry name" value="sigma70-ECF"/>
    <property type="match status" value="1"/>
</dbReference>
<sequence>MANLKSEAHTSIADIDSAVKGDTAAFGRLFDMYVDDIYKHVYYRVGSAQDAQDISQQVFINAFKAISRFRNTNTPFLGWLMRIAHNLIVDYYRSKKPQSNLDPELDIRDEAEDPTKISERHAIQSLLQKTILKLPEAQQQVILFHFIEGFDYPLIAKMIGKSEGAVRVLQHRGLSSLRRLLGSKETILWET</sequence>
<dbReference type="SUPFAM" id="SSF88946">
    <property type="entry name" value="Sigma2 domain of RNA polymerase sigma factors"/>
    <property type="match status" value="1"/>
</dbReference>
<keyword evidence="2" id="KW-0805">Transcription regulation</keyword>
<dbReference type="InterPro" id="IPR014284">
    <property type="entry name" value="RNA_pol_sigma-70_dom"/>
</dbReference>
<proteinExistence type="inferred from homology"/>
<dbReference type="PANTHER" id="PTHR43133">
    <property type="entry name" value="RNA POLYMERASE ECF-TYPE SIGMA FACTO"/>
    <property type="match status" value="1"/>
</dbReference>
<keyword evidence="4" id="KW-0804">Transcription</keyword>
<dbReference type="PANTHER" id="PTHR43133:SF57">
    <property type="entry name" value="RNA POLYMERASE SIGMA-70 FACTOR"/>
    <property type="match status" value="1"/>
</dbReference>
<protein>
    <submittedName>
        <fullName evidence="7">RNA polymerase sigma factor</fullName>
    </submittedName>
</protein>
<dbReference type="InterPro" id="IPR007627">
    <property type="entry name" value="RNA_pol_sigma70_r2"/>
</dbReference>
<feature type="domain" description="RNA polymerase sigma-70 region 2" evidence="5">
    <location>
        <begin position="29"/>
        <end position="96"/>
    </location>
</feature>
<dbReference type="Proteomes" id="UP001375370">
    <property type="component" value="Chromosome"/>
</dbReference>
<evidence type="ECO:0000256" key="1">
    <source>
        <dbReference type="ARBA" id="ARBA00010641"/>
    </source>
</evidence>
<dbReference type="InterPro" id="IPR039425">
    <property type="entry name" value="RNA_pol_sigma-70-like"/>
</dbReference>
<feature type="domain" description="RNA polymerase sigma factor 70 region 4 type 2" evidence="6">
    <location>
        <begin position="126"/>
        <end position="176"/>
    </location>
</feature>
<evidence type="ECO:0000259" key="5">
    <source>
        <dbReference type="Pfam" id="PF04542"/>
    </source>
</evidence>
<evidence type="ECO:0000313" key="8">
    <source>
        <dbReference type="Proteomes" id="UP001375370"/>
    </source>
</evidence>
<dbReference type="SUPFAM" id="SSF88659">
    <property type="entry name" value="Sigma3 and sigma4 domains of RNA polymerase sigma factors"/>
    <property type="match status" value="1"/>
</dbReference>
<gene>
    <name evidence="7" type="ORF">V8247_03970</name>
</gene>
<dbReference type="Pfam" id="PF08281">
    <property type="entry name" value="Sigma70_r4_2"/>
    <property type="match status" value="1"/>
</dbReference>
<keyword evidence="3" id="KW-0731">Sigma factor</keyword>
<reference evidence="7 8" key="1">
    <citation type="submission" date="2024-03" db="EMBL/GenBank/DDBJ databases">
        <title>A Dehalogenimonas Isolated from Estuarine Sediments Dihaloeliminates Chlorinated Alkanes.</title>
        <authorList>
            <person name="Yang Y."/>
            <person name="Wang H."/>
        </authorList>
    </citation>
    <scope>NUCLEOTIDE SEQUENCE [LARGE SCALE GENOMIC DNA]</scope>
    <source>
        <strain evidence="7 8">W</strain>
    </source>
</reference>
<dbReference type="EMBL" id="CP146612">
    <property type="protein sequence ID" value="WWX26134.1"/>
    <property type="molecule type" value="Genomic_DNA"/>
</dbReference>
<evidence type="ECO:0000256" key="4">
    <source>
        <dbReference type="ARBA" id="ARBA00023163"/>
    </source>
</evidence>